<dbReference type="PANTHER" id="PTHR46413">
    <property type="entry name" value="HEAVY METAL-ASSOCIATED ISOPRENYLATED PLANT PROTEIN 6"/>
    <property type="match status" value="1"/>
</dbReference>
<organism evidence="2 3">
    <name type="scientific">Panicum miliaceum</name>
    <name type="common">Proso millet</name>
    <name type="synonym">Broomcorn millet</name>
    <dbReference type="NCBI Taxonomy" id="4540"/>
    <lineage>
        <taxon>Eukaryota</taxon>
        <taxon>Viridiplantae</taxon>
        <taxon>Streptophyta</taxon>
        <taxon>Embryophyta</taxon>
        <taxon>Tracheophyta</taxon>
        <taxon>Spermatophyta</taxon>
        <taxon>Magnoliopsida</taxon>
        <taxon>Liliopsida</taxon>
        <taxon>Poales</taxon>
        <taxon>Poaceae</taxon>
        <taxon>PACMAD clade</taxon>
        <taxon>Panicoideae</taxon>
        <taxon>Panicodae</taxon>
        <taxon>Paniceae</taxon>
        <taxon>Panicinae</taxon>
        <taxon>Panicum</taxon>
        <taxon>Panicum sect. Panicum</taxon>
    </lineage>
</organism>
<reference evidence="3" key="1">
    <citation type="journal article" date="2019" name="Nat. Commun.">
        <title>The genome of broomcorn millet.</title>
        <authorList>
            <person name="Zou C."/>
            <person name="Miki D."/>
            <person name="Li D."/>
            <person name="Tang Q."/>
            <person name="Xiao L."/>
            <person name="Rajput S."/>
            <person name="Deng P."/>
            <person name="Jia W."/>
            <person name="Huang R."/>
            <person name="Zhang M."/>
            <person name="Sun Y."/>
            <person name="Hu J."/>
            <person name="Fu X."/>
            <person name="Schnable P.S."/>
            <person name="Li F."/>
            <person name="Zhang H."/>
            <person name="Feng B."/>
            <person name="Zhu X."/>
            <person name="Liu R."/>
            <person name="Schnable J.C."/>
            <person name="Zhu J.-K."/>
            <person name="Zhang H."/>
        </authorList>
    </citation>
    <scope>NUCLEOTIDE SEQUENCE [LARGE SCALE GENOMIC DNA]</scope>
</reference>
<dbReference type="InterPro" id="IPR044594">
    <property type="entry name" value="HIPP01/3/5/6"/>
</dbReference>
<accession>A0A3L6SR98</accession>
<protein>
    <recommendedName>
        <fullName evidence="1">HMA domain-containing protein</fullName>
    </recommendedName>
</protein>
<dbReference type="PROSITE" id="PS50846">
    <property type="entry name" value="HMA_2"/>
    <property type="match status" value="1"/>
</dbReference>
<dbReference type="InterPro" id="IPR006121">
    <property type="entry name" value="HMA_dom"/>
</dbReference>
<dbReference type="InterPro" id="IPR036163">
    <property type="entry name" value="HMA_dom_sf"/>
</dbReference>
<dbReference type="Pfam" id="PF00403">
    <property type="entry name" value="HMA"/>
    <property type="match status" value="1"/>
</dbReference>
<feature type="domain" description="HMA" evidence="1">
    <location>
        <begin position="2"/>
        <end position="66"/>
    </location>
</feature>
<evidence type="ECO:0000313" key="2">
    <source>
        <dbReference type="EMBL" id="RLN25182.1"/>
    </source>
</evidence>
<sequence>MAPVVVLKMDVHCLRCARRIRKIIKTLYGVEDLWVSLDTGFVVVAGSSLDASQLKWRIQSRTGKPVAVVSDGTAEEAPPPDIGHMVHLGPPPQGYGYPPYGYIGGGGWVPPPHTIQYEARRQYVANEAPACFNDDKPNGCCVMQ</sequence>
<dbReference type="AlphaFoldDB" id="A0A3L6SR98"/>
<dbReference type="CDD" id="cd00371">
    <property type="entry name" value="HMA"/>
    <property type="match status" value="1"/>
</dbReference>
<dbReference type="STRING" id="4540.A0A3L6SR98"/>
<dbReference type="PANTHER" id="PTHR46413:SF22">
    <property type="entry name" value="OS03G0829466 PROTEIN"/>
    <property type="match status" value="1"/>
</dbReference>
<dbReference type="SUPFAM" id="SSF55008">
    <property type="entry name" value="HMA, heavy metal-associated domain"/>
    <property type="match status" value="1"/>
</dbReference>
<keyword evidence="3" id="KW-1185">Reference proteome</keyword>
<dbReference type="EMBL" id="PQIB02000004">
    <property type="protein sequence ID" value="RLN25182.1"/>
    <property type="molecule type" value="Genomic_DNA"/>
</dbReference>
<proteinExistence type="predicted"/>
<dbReference type="OrthoDB" id="689350at2759"/>
<evidence type="ECO:0000259" key="1">
    <source>
        <dbReference type="PROSITE" id="PS50846"/>
    </source>
</evidence>
<evidence type="ECO:0000313" key="3">
    <source>
        <dbReference type="Proteomes" id="UP000275267"/>
    </source>
</evidence>
<dbReference type="Gene3D" id="3.30.70.100">
    <property type="match status" value="1"/>
</dbReference>
<dbReference type="GO" id="GO:0046872">
    <property type="term" value="F:metal ion binding"/>
    <property type="evidence" value="ECO:0007669"/>
    <property type="project" value="InterPro"/>
</dbReference>
<name>A0A3L6SR98_PANMI</name>
<comment type="caution">
    <text evidence="2">The sequence shown here is derived from an EMBL/GenBank/DDBJ whole genome shotgun (WGS) entry which is preliminary data.</text>
</comment>
<dbReference type="Proteomes" id="UP000275267">
    <property type="component" value="Unassembled WGS sequence"/>
</dbReference>
<gene>
    <name evidence="2" type="ORF">C2845_PM07G35180</name>
</gene>